<evidence type="ECO:0000256" key="8">
    <source>
        <dbReference type="ARBA" id="ARBA00023146"/>
    </source>
</evidence>
<evidence type="ECO:0000259" key="14">
    <source>
        <dbReference type="Pfam" id="PF09334"/>
    </source>
</evidence>
<evidence type="ECO:0000256" key="1">
    <source>
        <dbReference type="ARBA" id="ARBA00004173"/>
    </source>
</evidence>
<dbReference type="InterPro" id="IPR001412">
    <property type="entry name" value="aa-tRNA-synth_I_CS"/>
</dbReference>
<dbReference type="InterPro" id="IPR002302">
    <property type="entry name" value="Leu-tRNA-ligase"/>
</dbReference>
<dbReference type="GO" id="GO:0005739">
    <property type="term" value="C:mitochondrion"/>
    <property type="evidence" value="ECO:0007669"/>
    <property type="project" value="UniProtKB-SubCell"/>
</dbReference>
<evidence type="ECO:0000256" key="9">
    <source>
        <dbReference type="ARBA" id="ARBA00030520"/>
    </source>
</evidence>
<keyword evidence="5 11" id="KW-0547">Nucleotide-binding</keyword>
<dbReference type="EC" id="6.1.1.4" evidence="3"/>
<sequence>MLLAVCSRRPLLDAHLIRLSVRGLFSESGVWERDYKAETRRRVEQWWHGRIQEQCSRKKFYVLSMFPYPSGRLHMGHVRVYTISDTISHFQRMRGHQVLNPMGWDAFGLPAENAAIERGLDPEDWTKSNIESMRKQLDSLGLCFNWDRVSESLHSTDGGLDLNFGVLHHCISILSYLRLGPLLDALADLPEWYGVKSMQANWIGDCSGCFFNHIMKVDGRDSGEVLAAYTGSPEAVFGAAYVSVLPSHRLLHGSSALKTALLRALRPGRDSLTEVTALNVFTGREVPVVISSKKEFDGHLDTVMGIPDSSEEEAELAQSLGLSWISVLKTEQDGTQTLINSDEFTGQSRAEAFNSVTQKARERNAGGYLTSAKLRDWLISRQRYWGTPIPIVHCSACGPVPVPVEELPVTLPKVSSLSGKGASPLKTAQDWLRCQCPRCKGPAERETDTMDTFVDSSWYYFRYTDPQNPLRPFEHSRADHWMPVDVYIGGKEHAVMHLYYARFLSHFCRDQGMVSHREPFRKLLVQGLIKGQTFRVAETGQYLTKEDIDFSGPEPIQRDSGSRLQVTWEKMSKSKQNGLDPQEVLQQYGLDTMRLYLLYAAPPEQDILWDVKTDAIPGVLRWQARLWGLITKLRAAREGPETPNPSVLNKRERSEARKIWENKNYAITQVTGHFTEDFLFNAAISRLMGLTNTLSQASSRVVLHSVEFEEALASLCVMAAPMCPHLASELWAGSVLLGKGSVLQQPWPSVDPEYLQTPDTLQLSVRINNKACGSVSVPREVAQDAQKVQELVLNSSLGARLLSERVIKKAILSPRTALINFLVDE</sequence>
<dbReference type="CDD" id="cd07958">
    <property type="entry name" value="Anticodon_Ia_Leu_BEm"/>
    <property type="match status" value="1"/>
</dbReference>
<comment type="subcellular location">
    <subcellularLocation>
        <location evidence="1">Mitochondrion</location>
    </subcellularLocation>
</comment>
<evidence type="ECO:0000256" key="7">
    <source>
        <dbReference type="ARBA" id="ARBA00022917"/>
    </source>
</evidence>
<reference evidence="16" key="1">
    <citation type="submission" date="2025-08" db="UniProtKB">
        <authorList>
            <consortium name="Ensembl"/>
        </authorList>
    </citation>
    <scope>IDENTIFICATION</scope>
</reference>
<feature type="domain" description="Leucyl-tRNA synthetase editing" evidence="15">
    <location>
        <begin position="201"/>
        <end position="360"/>
    </location>
</feature>
<dbReference type="Proteomes" id="UP000472260">
    <property type="component" value="Unassembled WGS sequence"/>
</dbReference>
<evidence type="ECO:0000256" key="11">
    <source>
        <dbReference type="RuleBase" id="RU363035"/>
    </source>
</evidence>
<evidence type="ECO:0000259" key="12">
    <source>
        <dbReference type="Pfam" id="PF00133"/>
    </source>
</evidence>
<dbReference type="AlphaFoldDB" id="A0A671PGZ1"/>
<dbReference type="Pfam" id="PF08264">
    <property type="entry name" value="Anticodon_1"/>
    <property type="match status" value="1"/>
</dbReference>
<keyword evidence="6 11" id="KW-0067">ATP-binding</keyword>
<comment type="similarity">
    <text evidence="2 11">Belongs to the class-I aminoacyl-tRNA synthetase family.</text>
</comment>
<dbReference type="InterPro" id="IPR009008">
    <property type="entry name" value="Val/Leu/Ile-tRNA-synth_edit"/>
</dbReference>
<dbReference type="GO" id="GO:0032543">
    <property type="term" value="P:mitochondrial translation"/>
    <property type="evidence" value="ECO:0007669"/>
    <property type="project" value="TreeGrafter"/>
</dbReference>
<feature type="domain" description="Methionyl/Leucyl tRNA synthetase" evidence="14">
    <location>
        <begin position="61"/>
        <end position="145"/>
    </location>
</feature>
<dbReference type="CDD" id="cd00812">
    <property type="entry name" value="LeuRS_core"/>
    <property type="match status" value="1"/>
</dbReference>
<feature type="domain" description="Aminoacyl-tRNA synthetase class Ia" evidence="12">
    <location>
        <begin position="373"/>
        <end position="531"/>
    </location>
</feature>
<dbReference type="Gene3D" id="1.10.730.10">
    <property type="entry name" value="Isoleucyl-tRNA Synthetase, Domain 1"/>
    <property type="match status" value="1"/>
</dbReference>
<dbReference type="PANTHER" id="PTHR43740">
    <property type="entry name" value="LEUCYL-TRNA SYNTHETASE"/>
    <property type="match status" value="1"/>
</dbReference>
<feature type="domain" description="Methionyl/Valyl/Leucyl/Isoleucyl-tRNA synthetase anticodon-binding" evidence="13">
    <location>
        <begin position="657"/>
        <end position="770"/>
    </location>
</feature>
<dbReference type="PANTHER" id="PTHR43740:SF2">
    <property type="entry name" value="LEUCINE--TRNA LIGASE, MITOCHONDRIAL"/>
    <property type="match status" value="1"/>
</dbReference>
<evidence type="ECO:0000256" key="6">
    <source>
        <dbReference type="ARBA" id="ARBA00022840"/>
    </source>
</evidence>
<comment type="catalytic activity">
    <reaction evidence="10">
        <text>tRNA(Leu) + L-leucine + ATP = L-leucyl-tRNA(Leu) + AMP + diphosphate</text>
        <dbReference type="Rhea" id="RHEA:11688"/>
        <dbReference type="Rhea" id="RHEA-COMP:9613"/>
        <dbReference type="Rhea" id="RHEA-COMP:9622"/>
        <dbReference type="ChEBI" id="CHEBI:30616"/>
        <dbReference type="ChEBI" id="CHEBI:33019"/>
        <dbReference type="ChEBI" id="CHEBI:57427"/>
        <dbReference type="ChEBI" id="CHEBI:78442"/>
        <dbReference type="ChEBI" id="CHEBI:78494"/>
        <dbReference type="ChEBI" id="CHEBI:456215"/>
        <dbReference type="EC" id="6.1.1.4"/>
    </reaction>
</comment>
<dbReference type="GO" id="GO:0006429">
    <property type="term" value="P:leucyl-tRNA aminoacylation"/>
    <property type="evidence" value="ECO:0007669"/>
    <property type="project" value="InterPro"/>
</dbReference>
<accession>A0A671PGZ1</accession>
<evidence type="ECO:0000313" key="17">
    <source>
        <dbReference type="Proteomes" id="UP000472260"/>
    </source>
</evidence>
<keyword evidence="4 11" id="KW-0436">Ligase</keyword>
<keyword evidence="8 11" id="KW-0030">Aminoacyl-tRNA synthetase</keyword>
<evidence type="ECO:0000259" key="13">
    <source>
        <dbReference type="Pfam" id="PF08264"/>
    </source>
</evidence>
<dbReference type="Gene3D" id="3.40.50.620">
    <property type="entry name" value="HUPs"/>
    <property type="match status" value="2"/>
</dbReference>
<dbReference type="GO" id="GO:0002161">
    <property type="term" value="F:aminoacyl-tRNA deacylase activity"/>
    <property type="evidence" value="ECO:0007669"/>
    <property type="project" value="InterPro"/>
</dbReference>
<dbReference type="SUPFAM" id="SSF47323">
    <property type="entry name" value="Anticodon-binding domain of a subclass of class I aminoacyl-tRNA synthetases"/>
    <property type="match status" value="1"/>
</dbReference>
<dbReference type="PRINTS" id="PR00985">
    <property type="entry name" value="TRNASYNTHLEU"/>
</dbReference>
<evidence type="ECO:0000256" key="2">
    <source>
        <dbReference type="ARBA" id="ARBA00005594"/>
    </source>
</evidence>
<evidence type="ECO:0000256" key="10">
    <source>
        <dbReference type="ARBA" id="ARBA00047469"/>
    </source>
</evidence>
<dbReference type="InterPro" id="IPR013155">
    <property type="entry name" value="M/V/L/I-tRNA-synth_anticd-bd"/>
</dbReference>
<reference evidence="16" key="2">
    <citation type="submission" date="2025-09" db="UniProtKB">
        <authorList>
            <consortium name="Ensembl"/>
        </authorList>
    </citation>
    <scope>IDENTIFICATION</scope>
</reference>
<keyword evidence="7 11" id="KW-0648">Protein biosynthesis</keyword>
<dbReference type="Pfam" id="PF09334">
    <property type="entry name" value="tRNA-synt_1g"/>
    <property type="match status" value="1"/>
</dbReference>
<dbReference type="GO" id="GO:0004823">
    <property type="term" value="F:leucine-tRNA ligase activity"/>
    <property type="evidence" value="ECO:0007669"/>
    <property type="project" value="UniProtKB-EC"/>
</dbReference>
<protein>
    <recommendedName>
        <fullName evidence="3">leucine--tRNA ligase</fullName>
        <ecNumber evidence="3">6.1.1.4</ecNumber>
    </recommendedName>
    <alternativeName>
        <fullName evidence="9">Leucyl-tRNA synthetase</fullName>
    </alternativeName>
</protein>
<dbReference type="InterPro" id="IPR002300">
    <property type="entry name" value="aa-tRNA-synth_Ia"/>
</dbReference>
<dbReference type="Pfam" id="PF13603">
    <property type="entry name" value="tRNA-synt_1_2"/>
    <property type="match status" value="1"/>
</dbReference>
<gene>
    <name evidence="16" type="primary">lars2</name>
</gene>
<dbReference type="InterPro" id="IPR009080">
    <property type="entry name" value="tRNAsynth_Ia_anticodon-bd"/>
</dbReference>
<dbReference type="Ensembl" id="ENSSANT00000058933.1">
    <property type="protein sequence ID" value="ENSSANP00000055379.1"/>
    <property type="gene ID" value="ENSSANG00000027134.1"/>
</dbReference>
<evidence type="ECO:0000259" key="15">
    <source>
        <dbReference type="Pfam" id="PF13603"/>
    </source>
</evidence>
<dbReference type="FunFam" id="3.40.50.620:FF:000100">
    <property type="entry name" value="probable leucine--tRNA ligase, mitochondrial"/>
    <property type="match status" value="1"/>
</dbReference>
<organism evidence="16 17">
    <name type="scientific">Sinocyclocheilus anshuiensis</name>
    <dbReference type="NCBI Taxonomy" id="1608454"/>
    <lineage>
        <taxon>Eukaryota</taxon>
        <taxon>Metazoa</taxon>
        <taxon>Chordata</taxon>
        <taxon>Craniata</taxon>
        <taxon>Vertebrata</taxon>
        <taxon>Euteleostomi</taxon>
        <taxon>Actinopterygii</taxon>
        <taxon>Neopterygii</taxon>
        <taxon>Teleostei</taxon>
        <taxon>Ostariophysi</taxon>
        <taxon>Cypriniformes</taxon>
        <taxon>Cyprinidae</taxon>
        <taxon>Cyprininae</taxon>
        <taxon>Sinocyclocheilus</taxon>
    </lineage>
</organism>
<dbReference type="FunFam" id="1.10.730.10:FF:000011">
    <property type="entry name" value="Leucine--tRNA ligase chloroplastic/mitochondrial"/>
    <property type="match status" value="1"/>
</dbReference>
<name>A0A671PGZ1_9TELE</name>
<evidence type="ECO:0000256" key="3">
    <source>
        <dbReference type="ARBA" id="ARBA00013164"/>
    </source>
</evidence>
<dbReference type="PROSITE" id="PS00178">
    <property type="entry name" value="AA_TRNA_LIGASE_I"/>
    <property type="match status" value="1"/>
</dbReference>
<evidence type="ECO:0000256" key="4">
    <source>
        <dbReference type="ARBA" id="ARBA00022598"/>
    </source>
</evidence>
<feature type="domain" description="Aminoacyl-tRNA synthetase class Ia" evidence="12">
    <location>
        <begin position="569"/>
        <end position="609"/>
    </location>
</feature>
<keyword evidence="17" id="KW-1185">Reference proteome</keyword>
<proteinExistence type="inferred from homology"/>
<dbReference type="GO" id="GO:0005524">
    <property type="term" value="F:ATP binding"/>
    <property type="evidence" value="ECO:0007669"/>
    <property type="project" value="UniProtKB-KW"/>
</dbReference>
<dbReference type="Pfam" id="PF00133">
    <property type="entry name" value="tRNA-synt_1"/>
    <property type="match status" value="2"/>
</dbReference>
<evidence type="ECO:0000256" key="5">
    <source>
        <dbReference type="ARBA" id="ARBA00022741"/>
    </source>
</evidence>
<dbReference type="InterPro" id="IPR025709">
    <property type="entry name" value="Leu_tRNA-synth_edit"/>
</dbReference>
<evidence type="ECO:0000313" key="16">
    <source>
        <dbReference type="Ensembl" id="ENSSANP00000055379.1"/>
    </source>
</evidence>
<dbReference type="InterPro" id="IPR014729">
    <property type="entry name" value="Rossmann-like_a/b/a_fold"/>
</dbReference>
<dbReference type="SUPFAM" id="SSF50677">
    <property type="entry name" value="ValRS/IleRS/LeuRS editing domain"/>
    <property type="match status" value="1"/>
</dbReference>
<dbReference type="SUPFAM" id="SSF52374">
    <property type="entry name" value="Nucleotidylyl transferase"/>
    <property type="match status" value="1"/>
</dbReference>
<dbReference type="InterPro" id="IPR015413">
    <property type="entry name" value="Methionyl/Leucyl_tRNA_Synth"/>
</dbReference>